<gene>
    <name evidence="2" type="ORF">EJ104_04185</name>
</gene>
<dbReference type="EMBL" id="RXPE01000005">
    <property type="protein sequence ID" value="RTR29050.1"/>
    <property type="molecule type" value="Genomic_DNA"/>
</dbReference>
<protein>
    <submittedName>
        <fullName evidence="2">Uncharacterized protein</fullName>
    </submittedName>
</protein>
<name>A0A431W0L1_9DEIO</name>
<evidence type="ECO:0000313" key="3">
    <source>
        <dbReference type="Proteomes" id="UP000277766"/>
    </source>
</evidence>
<accession>A0A431W0L1</accession>
<feature type="region of interest" description="Disordered" evidence="1">
    <location>
        <begin position="74"/>
        <end position="100"/>
    </location>
</feature>
<dbReference type="AlphaFoldDB" id="A0A431W0L1"/>
<dbReference type="Proteomes" id="UP000277766">
    <property type="component" value="Unassembled WGS sequence"/>
</dbReference>
<evidence type="ECO:0000313" key="2">
    <source>
        <dbReference type="EMBL" id="RTR29050.1"/>
    </source>
</evidence>
<proteinExistence type="predicted"/>
<sequence length="100" mass="11634">MSRRDRQLTRRLIAQHQAQQKEDQTLNTQLAELERQYAQSGCRVERGLLLAQYTRLRCGRVLVGDPYWLYEAGLDPRARPPSLAPEDRPPPRRLAARQPD</sequence>
<keyword evidence="3" id="KW-1185">Reference proteome</keyword>
<reference evidence="2 3" key="1">
    <citation type="submission" date="2018-12" db="EMBL/GenBank/DDBJ databases">
        <title>Deinococcus radiophilus ATCC 27603 genome sequencing and assembly.</title>
        <authorList>
            <person name="Maclea K.S."/>
            <person name="Maynard C.R."/>
        </authorList>
    </citation>
    <scope>NUCLEOTIDE SEQUENCE [LARGE SCALE GENOMIC DNA]</scope>
    <source>
        <strain evidence="2 3">ATCC 27603</strain>
    </source>
</reference>
<dbReference type="RefSeq" id="WP_126351505.1">
    <property type="nucleotide sequence ID" value="NZ_CP086380.1"/>
</dbReference>
<evidence type="ECO:0000256" key="1">
    <source>
        <dbReference type="SAM" id="MobiDB-lite"/>
    </source>
</evidence>
<organism evidence="2 3">
    <name type="scientific">Deinococcus radiophilus</name>
    <dbReference type="NCBI Taxonomy" id="32062"/>
    <lineage>
        <taxon>Bacteria</taxon>
        <taxon>Thermotogati</taxon>
        <taxon>Deinococcota</taxon>
        <taxon>Deinococci</taxon>
        <taxon>Deinococcales</taxon>
        <taxon>Deinococcaceae</taxon>
        <taxon>Deinococcus</taxon>
    </lineage>
</organism>
<comment type="caution">
    <text evidence="2">The sequence shown here is derived from an EMBL/GenBank/DDBJ whole genome shotgun (WGS) entry which is preliminary data.</text>
</comment>